<dbReference type="GO" id="GO:0031146">
    <property type="term" value="P:SCF-dependent proteasomal ubiquitin-dependent protein catabolic process"/>
    <property type="evidence" value="ECO:0007669"/>
    <property type="project" value="TreeGrafter"/>
</dbReference>
<feature type="compositionally biased region" description="Acidic residues" evidence="1">
    <location>
        <begin position="1"/>
        <end position="12"/>
    </location>
</feature>
<dbReference type="Pfam" id="PF13516">
    <property type="entry name" value="LRR_6"/>
    <property type="match status" value="2"/>
</dbReference>
<evidence type="ECO:0000313" key="5">
    <source>
        <dbReference type="Proteomes" id="UP000092600"/>
    </source>
</evidence>
<evidence type="ECO:0000259" key="2">
    <source>
        <dbReference type="Pfam" id="PF18511"/>
    </source>
</evidence>
<reference evidence="4 5" key="1">
    <citation type="journal article" date="2016" name="DNA Res.">
        <title>The draft genome of MD-2 pineapple using hybrid error correction of long reads.</title>
        <authorList>
            <person name="Redwan R.M."/>
            <person name="Saidin A."/>
            <person name="Kumar S.V."/>
        </authorList>
    </citation>
    <scope>NUCLEOTIDE SEQUENCE [LARGE SCALE GENOMIC DNA]</scope>
    <source>
        <strain evidence="5">cv. MD2</strain>
        <tissue evidence="4">Leaf</tissue>
    </source>
</reference>
<sequence>MSEEEEEGEGEEQEKRRAGDAAPAMWGQILENVVENVLQFLTCRRDRNAASLVCRSWHRAEARTRGDVFVGNAYAVSPGRVAQRFPALRSLLLKGKPRFADFNLVPPGWGASLSPWAQSAASSASFRSLERLTLKRLSLSDADLSLLARSLPSFRDLTLLCCDGFGTPALAALAEHSKQLRVLDLIDNDLADDDEDDAVDWVSRFPAAATSLESLSFECVAFAVGFDALEALVARSPRLRRLRVNQHVSVGQLRRLLARAPLLTHLGTGSFRPAPAPAPEPDPAELQSAFAAASASLTCLSGFRDLAPDYLPAILPVCPNLTSLNLSYADISAHQLRPAISQCHNLQTFWVLDTVRDEGLQAVAAACNQLRELRVFPLDPTEDSEGSVSDIGLAAISRGCRDLRSILYFCQRMTNAAVTAMSENCPDLEVFRLCIMGRHRPDHRTGQPMDEGFGAIVVNCKKLTRLAVSGLLTDKAFEYIGSYGKSVRTLSVAFAGNSDLSLKYVLEGCTNLQKLEIRDSPFGDAGLLSGIHHFYNMRFVWMSSCKLSLNGCKEVARRLPRLVVEVIRDRAEDEESGAVEKLYMYRSLAGPRDDAPPFVKIL</sequence>
<feature type="domain" description="Transport inhibitor response 1" evidence="3">
    <location>
        <begin position="86"/>
        <end position="134"/>
    </location>
</feature>
<dbReference type="SMART" id="SM00367">
    <property type="entry name" value="LRR_CC"/>
    <property type="match status" value="5"/>
</dbReference>
<dbReference type="AlphaFoldDB" id="A0A199UE65"/>
<accession>A0A199UE65</accession>
<comment type="caution">
    <text evidence="4">The sequence shown here is derived from an EMBL/GenBank/DDBJ whole genome shotgun (WGS) entry which is preliminary data.</text>
</comment>
<dbReference type="GO" id="GO:0019005">
    <property type="term" value="C:SCF ubiquitin ligase complex"/>
    <property type="evidence" value="ECO:0007669"/>
    <property type="project" value="TreeGrafter"/>
</dbReference>
<organism evidence="4 5">
    <name type="scientific">Ananas comosus</name>
    <name type="common">Pineapple</name>
    <name type="synonym">Ananas ananas</name>
    <dbReference type="NCBI Taxonomy" id="4615"/>
    <lineage>
        <taxon>Eukaryota</taxon>
        <taxon>Viridiplantae</taxon>
        <taxon>Streptophyta</taxon>
        <taxon>Embryophyta</taxon>
        <taxon>Tracheophyta</taxon>
        <taxon>Spermatophyta</taxon>
        <taxon>Magnoliopsida</taxon>
        <taxon>Liliopsida</taxon>
        <taxon>Poales</taxon>
        <taxon>Bromeliaceae</taxon>
        <taxon>Bromelioideae</taxon>
        <taxon>Ananas</taxon>
    </lineage>
</organism>
<evidence type="ECO:0000256" key="1">
    <source>
        <dbReference type="SAM" id="MobiDB-lite"/>
    </source>
</evidence>
<feature type="domain" description="COI1 F-box" evidence="2">
    <location>
        <begin position="28"/>
        <end position="65"/>
    </location>
</feature>
<dbReference type="PANTHER" id="PTHR16134:SF36">
    <property type="entry name" value="TRANSPORT INHIBITOR RESPONSE 1-LIKE PROTEIN"/>
    <property type="match status" value="1"/>
</dbReference>
<dbReference type="Gene3D" id="1.20.1280.50">
    <property type="match status" value="1"/>
</dbReference>
<dbReference type="PANTHER" id="PTHR16134">
    <property type="entry name" value="F-BOX/TPR REPEAT PROTEIN POF3"/>
    <property type="match status" value="1"/>
</dbReference>
<protein>
    <submittedName>
        <fullName evidence="4">F-box protein FBX14</fullName>
    </submittedName>
</protein>
<dbReference type="InterPro" id="IPR001611">
    <property type="entry name" value="Leu-rich_rpt"/>
</dbReference>
<dbReference type="Pfam" id="PF18511">
    <property type="entry name" value="F-box_5"/>
    <property type="match status" value="1"/>
</dbReference>
<dbReference type="InterPro" id="IPR032675">
    <property type="entry name" value="LRR_dom_sf"/>
</dbReference>
<evidence type="ECO:0000313" key="4">
    <source>
        <dbReference type="EMBL" id="OAY62855.1"/>
    </source>
</evidence>
<proteinExistence type="predicted"/>
<dbReference type="Proteomes" id="UP000092600">
    <property type="component" value="Unassembled WGS sequence"/>
</dbReference>
<dbReference type="EMBL" id="LSRQ01008422">
    <property type="protein sequence ID" value="OAY62855.1"/>
    <property type="molecule type" value="Genomic_DNA"/>
</dbReference>
<dbReference type="CDD" id="cd22159">
    <property type="entry name" value="F-box_AtTIR1-like"/>
    <property type="match status" value="1"/>
</dbReference>
<dbReference type="InterPro" id="IPR041101">
    <property type="entry name" value="Transp_inhibit"/>
</dbReference>
<dbReference type="Pfam" id="PF18791">
    <property type="entry name" value="Transp_inhibit"/>
    <property type="match status" value="1"/>
</dbReference>
<gene>
    <name evidence="4" type="ORF">ACMD2_19034</name>
</gene>
<dbReference type="SUPFAM" id="SSF52047">
    <property type="entry name" value="RNI-like"/>
    <property type="match status" value="1"/>
</dbReference>
<feature type="region of interest" description="Disordered" evidence="1">
    <location>
        <begin position="1"/>
        <end position="21"/>
    </location>
</feature>
<evidence type="ECO:0000259" key="3">
    <source>
        <dbReference type="Pfam" id="PF18791"/>
    </source>
</evidence>
<name>A0A199UE65_ANACO</name>
<dbReference type="Gene3D" id="3.80.10.10">
    <property type="entry name" value="Ribonuclease Inhibitor"/>
    <property type="match status" value="1"/>
</dbReference>
<dbReference type="InterPro" id="IPR006553">
    <property type="entry name" value="Leu-rich_rpt_Cys-con_subtyp"/>
</dbReference>
<dbReference type="InterPro" id="IPR041567">
    <property type="entry name" value="COI1_F-box"/>
</dbReference>
<dbReference type="STRING" id="4615.A0A199UE65"/>